<organism evidence="2 3">
    <name type="scientific">Orbilia brochopaga</name>
    <dbReference type="NCBI Taxonomy" id="3140254"/>
    <lineage>
        <taxon>Eukaryota</taxon>
        <taxon>Fungi</taxon>
        <taxon>Dikarya</taxon>
        <taxon>Ascomycota</taxon>
        <taxon>Pezizomycotina</taxon>
        <taxon>Orbiliomycetes</taxon>
        <taxon>Orbiliales</taxon>
        <taxon>Orbiliaceae</taxon>
        <taxon>Orbilia</taxon>
    </lineage>
</organism>
<feature type="compositionally biased region" description="Polar residues" evidence="1">
    <location>
        <begin position="1"/>
        <end position="11"/>
    </location>
</feature>
<keyword evidence="3" id="KW-1185">Reference proteome</keyword>
<comment type="caution">
    <text evidence="2">The sequence shown here is derived from an EMBL/GenBank/DDBJ whole genome shotgun (WGS) entry which is preliminary data.</text>
</comment>
<evidence type="ECO:0000313" key="2">
    <source>
        <dbReference type="EMBL" id="KAK6340857.1"/>
    </source>
</evidence>
<dbReference type="AlphaFoldDB" id="A0AAV9UGN8"/>
<proteinExistence type="predicted"/>
<accession>A0AAV9UGN8</accession>
<protein>
    <submittedName>
        <fullName evidence="2">Uncharacterized protein</fullName>
    </submittedName>
</protein>
<dbReference type="EMBL" id="JAVHNQ010000008">
    <property type="protein sequence ID" value="KAK6340857.1"/>
    <property type="molecule type" value="Genomic_DNA"/>
</dbReference>
<name>A0AAV9UGN8_9PEZI</name>
<gene>
    <name evidence="2" type="ORF">TWF696_009175</name>
</gene>
<reference evidence="2 3" key="1">
    <citation type="submission" date="2019-10" db="EMBL/GenBank/DDBJ databases">
        <authorList>
            <person name="Palmer J.M."/>
        </authorList>
    </citation>
    <scope>NUCLEOTIDE SEQUENCE [LARGE SCALE GENOMIC DNA]</scope>
    <source>
        <strain evidence="2 3">TWF696</strain>
    </source>
</reference>
<evidence type="ECO:0000256" key="1">
    <source>
        <dbReference type="SAM" id="MobiDB-lite"/>
    </source>
</evidence>
<dbReference type="Proteomes" id="UP001375240">
    <property type="component" value="Unassembled WGS sequence"/>
</dbReference>
<evidence type="ECO:0000313" key="3">
    <source>
        <dbReference type="Proteomes" id="UP001375240"/>
    </source>
</evidence>
<feature type="region of interest" description="Disordered" evidence="1">
    <location>
        <begin position="1"/>
        <end position="24"/>
    </location>
</feature>
<sequence length="372" mass="40455">MDTNSQSSYFISSPPPQPFSGGIVRGDDQQNLSPRVDRVDTLGEANCFSALAQKSGQLPRLPNTDLDRRLRPIRNPVVRPVDNRVVKYLSVANWFGSPQVQAMKLYSSEGCEACTLVMIIRWYPRLNVIQLASLIDPSYLDIIPQRIQGMQPIIDIAPIASEDPEGGADEIDFAAEVVNNPGLMKPGSVYIPLIPNNGNDNTVARYCDGMVQFNEGVKSTLESLSVLAEEGQQDDGSQFRWLKSYVTKLLSFLAPSGQPFTARKPKGVEMLKFSCTLLAQRAYVPFPGQADSFAAGLPVETTESIITGQQPVSESTDVLNEQVSVVNGTDSNDQLLGGIGDIISSETQPPRRSQRKTAPCIAKTGCMTLSGN</sequence>